<accession>A0A849KC88</accession>
<evidence type="ECO:0000313" key="3">
    <source>
        <dbReference type="Proteomes" id="UP000557204"/>
    </source>
</evidence>
<dbReference type="EMBL" id="JABFAJ010000029">
    <property type="protein sequence ID" value="NNU28867.1"/>
    <property type="molecule type" value="Genomic_DNA"/>
</dbReference>
<comment type="similarity">
    <text evidence="1">Belongs to the cycloisomerase 2 family.</text>
</comment>
<dbReference type="InterPro" id="IPR015943">
    <property type="entry name" value="WD40/YVTN_repeat-like_dom_sf"/>
</dbReference>
<dbReference type="AlphaFoldDB" id="A0A849KC88"/>
<organism evidence="2 3">
    <name type="scientific">Isoptericola sediminis</name>
    <dbReference type="NCBI Taxonomy" id="2733572"/>
    <lineage>
        <taxon>Bacteria</taxon>
        <taxon>Bacillati</taxon>
        <taxon>Actinomycetota</taxon>
        <taxon>Actinomycetes</taxon>
        <taxon>Micrococcales</taxon>
        <taxon>Promicromonosporaceae</taxon>
        <taxon>Isoptericola</taxon>
    </lineage>
</organism>
<dbReference type="Pfam" id="PF10282">
    <property type="entry name" value="Lactonase"/>
    <property type="match status" value="1"/>
</dbReference>
<evidence type="ECO:0000256" key="1">
    <source>
        <dbReference type="ARBA" id="ARBA00005564"/>
    </source>
</evidence>
<comment type="caution">
    <text evidence="2">The sequence shown here is derived from an EMBL/GenBank/DDBJ whole genome shotgun (WGS) entry which is preliminary data.</text>
</comment>
<dbReference type="RefSeq" id="WP_171248416.1">
    <property type="nucleotide sequence ID" value="NZ_JABFAJ010000029.1"/>
</dbReference>
<sequence length="362" mass="36602">MTTPSASVPLWVGTYPSAGEAAGSGEAVWRVDLDRSDGSLGSPRVAAEVPSPSFLARHPSAPVVYAVTETPHGRLTALRDVGDGTLEVLSSVGSGGDDPCHVAAADRTAWVANYGDAVAAAVGLADDGTPVADHRSLHAGSGTGPVTDRQDGPHAHQVTVLDGEVLVTDLGADVVRRYPLDPAPGDGGVLADDGGSVAAWLPAGTGPRHLVVLPGGALVVAGELDARLHVLLPADGAWHHAGSVPVSPRAVAGDAFPGHVTLSADGRRLHVGVRGPDLLAVHSVSGDRTPEIAHLADVPLGEGTWPRHHEVFAATDGAELAVVALQGTSELATVRLDPATGAGAVVDRVAWATPPSCVLEAR</sequence>
<gene>
    <name evidence="2" type="ORF">HLI28_15135</name>
</gene>
<dbReference type="Gene3D" id="2.130.10.10">
    <property type="entry name" value="YVTN repeat-like/Quinoprotein amine dehydrogenase"/>
    <property type="match status" value="1"/>
</dbReference>
<dbReference type="InterPro" id="IPR050282">
    <property type="entry name" value="Cycloisomerase_2"/>
</dbReference>
<dbReference type="SUPFAM" id="SSF75011">
    <property type="entry name" value="3-carboxy-cis,cis-mucoante lactonizing enzyme"/>
    <property type="match status" value="1"/>
</dbReference>
<reference evidence="2 3" key="1">
    <citation type="submission" date="2020-05" db="EMBL/GenBank/DDBJ databases">
        <title>Genome sequence of Isoptericola sp. JC619 isolated from Chilika lagoon, India.</title>
        <authorList>
            <person name="Kumar D."/>
            <person name="Appam K."/>
            <person name="Gandham S."/>
            <person name="Uppada J."/>
            <person name="Sasikala C."/>
            <person name="Venkata Ramana C."/>
        </authorList>
    </citation>
    <scope>NUCLEOTIDE SEQUENCE [LARGE SCALE GENOMIC DNA]</scope>
    <source>
        <strain evidence="2 3">JC619</strain>
    </source>
</reference>
<dbReference type="GO" id="GO:0017057">
    <property type="term" value="F:6-phosphogluconolactonase activity"/>
    <property type="evidence" value="ECO:0007669"/>
    <property type="project" value="TreeGrafter"/>
</dbReference>
<protein>
    <submittedName>
        <fullName evidence="2">Beta-propeller fold lactonase family protein</fullName>
    </submittedName>
</protein>
<proteinExistence type="inferred from homology"/>
<keyword evidence="3" id="KW-1185">Reference proteome</keyword>
<dbReference type="PANTHER" id="PTHR30344">
    <property type="entry name" value="6-PHOSPHOGLUCONOLACTONASE-RELATED"/>
    <property type="match status" value="1"/>
</dbReference>
<dbReference type="PANTHER" id="PTHR30344:SF1">
    <property type="entry name" value="6-PHOSPHOGLUCONOLACTONASE"/>
    <property type="match status" value="1"/>
</dbReference>
<dbReference type="InterPro" id="IPR019405">
    <property type="entry name" value="Lactonase_7-beta_prop"/>
</dbReference>
<name>A0A849KC88_9MICO</name>
<dbReference type="Proteomes" id="UP000557204">
    <property type="component" value="Unassembled WGS sequence"/>
</dbReference>
<evidence type="ECO:0000313" key="2">
    <source>
        <dbReference type="EMBL" id="NNU28867.1"/>
    </source>
</evidence>